<dbReference type="PANTHER" id="PTHR12428:SF65">
    <property type="entry name" value="CYTOCHROME C OXIDASE ASSEMBLY PROTEIN COX18, MITOCHONDRIAL"/>
    <property type="match status" value="1"/>
</dbReference>
<organism evidence="9 10">
    <name type="scientific">Mycoplasmopsis mustelae</name>
    <dbReference type="NCBI Taxonomy" id="171289"/>
    <lineage>
        <taxon>Bacteria</taxon>
        <taxon>Bacillati</taxon>
        <taxon>Mycoplasmatota</taxon>
        <taxon>Mycoplasmoidales</taxon>
        <taxon>Metamycoplasmataceae</taxon>
        <taxon>Mycoplasmopsis</taxon>
    </lineage>
</organism>
<dbReference type="RefSeq" id="WP_234851415.1">
    <property type="nucleotide sequence ID" value="NZ_SOCN01000001.1"/>
</dbReference>
<evidence type="ECO:0000259" key="8">
    <source>
        <dbReference type="Pfam" id="PF02096"/>
    </source>
</evidence>
<evidence type="ECO:0000256" key="6">
    <source>
        <dbReference type="SAM" id="Coils"/>
    </source>
</evidence>
<feature type="transmembrane region" description="Helical" evidence="7">
    <location>
        <begin position="33"/>
        <end position="53"/>
    </location>
</feature>
<feature type="transmembrane region" description="Helical" evidence="7">
    <location>
        <begin position="666"/>
        <end position="686"/>
    </location>
</feature>
<name>A0A4R7UDB9_9BACT</name>
<feature type="transmembrane region" description="Helical" evidence="7">
    <location>
        <begin position="540"/>
        <end position="563"/>
    </location>
</feature>
<evidence type="ECO:0000313" key="10">
    <source>
        <dbReference type="Proteomes" id="UP000295757"/>
    </source>
</evidence>
<keyword evidence="4 7" id="KW-0472">Membrane</keyword>
<feature type="transmembrane region" description="Helical" evidence="7">
    <location>
        <begin position="715"/>
        <end position="737"/>
    </location>
</feature>
<feature type="domain" description="Membrane insertase YidC/Oxa/ALB C-terminal" evidence="8">
    <location>
        <begin position="547"/>
        <end position="750"/>
    </location>
</feature>
<accession>A0A4R7UDB9</accession>
<comment type="caution">
    <text evidence="9">The sequence shown here is derived from an EMBL/GenBank/DDBJ whole genome shotgun (WGS) entry which is preliminary data.</text>
</comment>
<sequence>MKKTNNFSYFTQSGKDEEKKKENLKKIWKWIKMVLYALLFGLTITGCVQSFALKNSSSVGNSIEFYLNDNQVAPRVNTLVERKQDTNINYIDNDGKTIKDAQKDQTFSVPVSVLSVNSDINTLVNNRDILQKLKEQTERNDGKYAEPKQYYTAFALDVKKETAERLGYKLAVAYTEKEHASYGLITNKEESQFLYRANTSKKYEYFNNIQNIVLLDFPSSANDKTIRLKTHKANGTNTNINDVDANKNFTLLSFSGLQSIPKYEGTATFKDKTGNEKTIKLLNVQFARDILQTLYNYSFGPNSAFVNKLNESVLRENKENEAGYNTFSDYLIFLGKKLQAQQDIEKIQQLKQDVSYNIELLNADQQTQFKNELKQANNNESQLQTLLNKVKEEFNKLSDDQKTKNLAKVTKPVDIQPQGIKISQVEKSLIEVYQQTMQEYLSQVGLINKADLRKFDATSTIKRASKSEAEKYNWQKNILIHLGNNNKQNIYDINMPMRGDYPSQPITNWGEAWKYGPFYGLLVYPLAALTQAMRQAIPDWYGWGSIIVIVIALVITRFLMFLVTFKSKVTQSVQEGLRSKKAAIEAKYAGFEKNKAMKMKKNQEIQALYSKYNINPMDQFGSLLLTMPVFLAMWRVIQGIPEIKQTVWLGLNFSSLSWSKIMSGEFIYAWILILTIAIQVLSQILPKLLDRRKFKRATTVSEAQALKKSERTQKIMVIVFAVITVLFSVGVQVYWLFGGLWQILEVLFLHRLKKTKWFKNKYSKRMLKATT</sequence>
<dbReference type="EMBL" id="SOCN01000001">
    <property type="protein sequence ID" value="TDV24482.1"/>
    <property type="molecule type" value="Genomic_DNA"/>
</dbReference>
<keyword evidence="3 7" id="KW-1133">Transmembrane helix</keyword>
<gene>
    <name evidence="9" type="ORF">BCF59_0455</name>
</gene>
<keyword evidence="2 5" id="KW-0812">Transmembrane</keyword>
<evidence type="ECO:0000256" key="1">
    <source>
        <dbReference type="ARBA" id="ARBA00004141"/>
    </source>
</evidence>
<evidence type="ECO:0000256" key="3">
    <source>
        <dbReference type="ARBA" id="ARBA00022989"/>
    </source>
</evidence>
<dbReference type="GO" id="GO:0032977">
    <property type="term" value="F:membrane insertase activity"/>
    <property type="evidence" value="ECO:0007669"/>
    <property type="project" value="InterPro"/>
</dbReference>
<evidence type="ECO:0000256" key="7">
    <source>
        <dbReference type="SAM" id="Phobius"/>
    </source>
</evidence>
<dbReference type="Proteomes" id="UP000295757">
    <property type="component" value="Unassembled WGS sequence"/>
</dbReference>
<comment type="subcellular location">
    <subcellularLocation>
        <location evidence="1 5">Membrane</location>
        <topology evidence="1 5">Multi-pass membrane protein</topology>
    </subcellularLocation>
</comment>
<dbReference type="GO" id="GO:0051205">
    <property type="term" value="P:protein insertion into membrane"/>
    <property type="evidence" value="ECO:0007669"/>
    <property type="project" value="TreeGrafter"/>
</dbReference>
<dbReference type="InterPro" id="IPR001708">
    <property type="entry name" value="YidC/ALB3/OXA1/COX18"/>
</dbReference>
<evidence type="ECO:0000256" key="4">
    <source>
        <dbReference type="ARBA" id="ARBA00023136"/>
    </source>
</evidence>
<feature type="coiled-coil region" evidence="6">
    <location>
        <begin position="373"/>
        <end position="400"/>
    </location>
</feature>
<evidence type="ECO:0000256" key="5">
    <source>
        <dbReference type="RuleBase" id="RU003945"/>
    </source>
</evidence>
<proteinExistence type="inferred from homology"/>
<protein>
    <submittedName>
        <fullName evidence="9">YidC/Oxa1 family membrane protein insertase</fullName>
    </submittedName>
</protein>
<keyword evidence="6" id="KW-0175">Coiled coil</keyword>
<feature type="transmembrane region" description="Helical" evidence="7">
    <location>
        <begin position="620"/>
        <end position="637"/>
    </location>
</feature>
<dbReference type="AlphaFoldDB" id="A0A4R7UDB9"/>
<comment type="similarity">
    <text evidence="5">Belongs to the OXA1/ALB3/YidC family.</text>
</comment>
<evidence type="ECO:0000313" key="9">
    <source>
        <dbReference type="EMBL" id="TDV24482.1"/>
    </source>
</evidence>
<dbReference type="GO" id="GO:0005886">
    <property type="term" value="C:plasma membrane"/>
    <property type="evidence" value="ECO:0007669"/>
    <property type="project" value="TreeGrafter"/>
</dbReference>
<dbReference type="PANTHER" id="PTHR12428">
    <property type="entry name" value="OXA1"/>
    <property type="match status" value="1"/>
</dbReference>
<dbReference type="Pfam" id="PF02096">
    <property type="entry name" value="60KD_IMP"/>
    <property type="match status" value="1"/>
</dbReference>
<reference evidence="9 10" key="1">
    <citation type="submission" date="2019-03" db="EMBL/GenBank/DDBJ databases">
        <title>Genomic Encyclopedia of Archaeal and Bacterial Type Strains, Phase II (KMG-II): from individual species to whole genera.</title>
        <authorList>
            <person name="Goeker M."/>
        </authorList>
    </citation>
    <scope>NUCLEOTIDE SEQUENCE [LARGE SCALE GENOMIC DNA]</scope>
    <source>
        <strain evidence="9 10">ATCC 35214</strain>
    </source>
</reference>
<evidence type="ECO:0000256" key="2">
    <source>
        <dbReference type="ARBA" id="ARBA00022692"/>
    </source>
</evidence>
<dbReference type="InterPro" id="IPR028055">
    <property type="entry name" value="YidC/Oxa/ALB_C"/>
</dbReference>
<keyword evidence="10" id="KW-1185">Reference proteome</keyword>